<evidence type="ECO:0000313" key="1">
    <source>
        <dbReference type="EMBL" id="QGP94076.1"/>
    </source>
</evidence>
<dbReference type="AlphaFoldDB" id="A0A0C7N1Y5"/>
<protein>
    <submittedName>
        <fullName evidence="1">Uncharacterized protein</fullName>
    </submittedName>
</protein>
<evidence type="ECO:0000313" key="2">
    <source>
        <dbReference type="Proteomes" id="UP000425916"/>
    </source>
</evidence>
<accession>A0A0C7N1Y5</accession>
<keyword evidence="2" id="KW-1185">Reference proteome</keyword>
<reference evidence="1 2" key="1">
    <citation type="submission" date="2019-11" db="EMBL/GenBank/DDBJ databases">
        <title>Genome sequence of Moorella glycerini DSM11254.</title>
        <authorList>
            <person name="Poehlein A."/>
            <person name="Boeer T."/>
            <person name="Daniel R."/>
        </authorList>
    </citation>
    <scope>NUCLEOTIDE SEQUENCE [LARGE SCALE GENOMIC DNA]</scope>
    <source>
        <strain evidence="1 2">DSM 11254</strain>
    </source>
</reference>
<dbReference type="Proteomes" id="UP000425916">
    <property type="component" value="Chromosome"/>
</dbReference>
<proteinExistence type="predicted"/>
<dbReference type="RefSeq" id="WP_054935380.1">
    <property type="nucleotide sequence ID" value="NZ_CP046244.1"/>
</dbReference>
<dbReference type="EMBL" id="CP046244">
    <property type="protein sequence ID" value="QGP94076.1"/>
    <property type="molecule type" value="Genomic_DNA"/>
</dbReference>
<name>A0A0C7N1Y5_9FIRM</name>
<dbReference type="Pfam" id="PF10031">
    <property type="entry name" value="DUF2273"/>
    <property type="match status" value="1"/>
</dbReference>
<dbReference type="InterPro" id="IPR018730">
    <property type="entry name" value="DUF2273"/>
</dbReference>
<organism evidence="1 2">
    <name type="scientific">Neomoorella glycerini</name>
    <dbReference type="NCBI Taxonomy" id="55779"/>
    <lineage>
        <taxon>Bacteria</taxon>
        <taxon>Bacillati</taxon>
        <taxon>Bacillota</taxon>
        <taxon>Clostridia</taxon>
        <taxon>Neomoorellales</taxon>
        <taxon>Neomoorellaceae</taxon>
        <taxon>Neomoorella</taxon>
    </lineage>
</organism>
<gene>
    <name evidence="1" type="ORF">MGLY_35010</name>
</gene>
<sequence length="75" mass="8648">MENILDLLDYLWREHRGKLIGVSLGLIFGLLTAIWGFGKALFIGLCVALGYLIGHRLDQGRGWQGIWKRFFGDRW</sequence>
<dbReference type="STRING" id="55779.111"/>